<dbReference type="Gene3D" id="3.90.820.10">
    <property type="entry name" value="Structural Genomics, Unknown Function 30-nov-00 1gh9 Mol_id"/>
    <property type="match status" value="1"/>
</dbReference>
<gene>
    <name evidence="1" type="ORF">GCM10010439_51500</name>
</gene>
<dbReference type="EMBL" id="BAAATZ010000022">
    <property type="protein sequence ID" value="GAA2732846.1"/>
    <property type="molecule type" value="Genomic_DNA"/>
</dbReference>
<proteinExistence type="predicted"/>
<protein>
    <submittedName>
        <fullName evidence="1">Uncharacterized protein</fullName>
    </submittedName>
</protein>
<name>A0ABN3ULF7_9ACTN</name>
<dbReference type="Proteomes" id="UP001501842">
    <property type="component" value="Unassembled WGS sequence"/>
</dbReference>
<evidence type="ECO:0000313" key="2">
    <source>
        <dbReference type="Proteomes" id="UP001501842"/>
    </source>
</evidence>
<keyword evidence="2" id="KW-1185">Reference proteome</keyword>
<accession>A0ABN3ULF7</accession>
<reference evidence="1 2" key="1">
    <citation type="journal article" date="2019" name="Int. J. Syst. Evol. Microbiol.">
        <title>The Global Catalogue of Microorganisms (GCM) 10K type strain sequencing project: providing services to taxonomists for standard genome sequencing and annotation.</title>
        <authorList>
            <consortium name="The Broad Institute Genomics Platform"/>
            <consortium name="The Broad Institute Genome Sequencing Center for Infectious Disease"/>
            <person name="Wu L."/>
            <person name="Ma J."/>
        </authorList>
    </citation>
    <scope>NUCLEOTIDE SEQUENCE [LARGE SCALE GENOMIC DNA]</scope>
    <source>
        <strain evidence="1 2">JCM 8201</strain>
    </source>
</reference>
<sequence>MSDVCPVPSCGRPRPRDAHVCRGCGADLGADLSALADLARELETTLARQGRTGQGHRAAPQGLPVDLRASTALADLHTLLDGWARALRHGLVPVPGPVCARCRHHSCARITARNAAAAPPELDQASPAGDGTRRASAPVLAAWLAERHHHLLRRPDAAAAVTQVYNARRTAEHIVDRAPTRWYAGPCDCGTPMYVQPGAAAVTCPHCETAHDVRERREWLLASIADRLTTATQAAHVITLLAVPITPERIWKWAERDLLIPHGHDVKGRPLYLIRDVMDLHITMLTRQAERTAKRTAKVKV</sequence>
<dbReference type="RefSeq" id="WP_344453600.1">
    <property type="nucleotide sequence ID" value="NZ_BAAATZ010000022.1"/>
</dbReference>
<organism evidence="1 2">
    <name type="scientific">Actinocorallia aurantiaca</name>
    <dbReference type="NCBI Taxonomy" id="46204"/>
    <lineage>
        <taxon>Bacteria</taxon>
        <taxon>Bacillati</taxon>
        <taxon>Actinomycetota</taxon>
        <taxon>Actinomycetes</taxon>
        <taxon>Streptosporangiales</taxon>
        <taxon>Thermomonosporaceae</taxon>
        <taxon>Actinocorallia</taxon>
    </lineage>
</organism>
<comment type="caution">
    <text evidence="1">The sequence shown here is derived from an EMBL/GenBank/DDBJ whole genome shotgun (WGS) entry which is preliminary data.</text>
</comment>
<evidence type="ECO:0000313" key="1">
    <source>
        <dbReference type="EMBL" id="GAA2732846.1"/>
    </source>
</evidence>